<feature type="chain" id="PRO_5014348303" description="TonB C-terminal domain-containing protein" evidence="1">
    <location>
        <begin position="17"/>
        <end position="117"/>
    </location>
</feature>
<proteinExistence type="predicted"/>
<accession>A0A2K4MJ93</accession>
<keyword evidence="1" id="KW-0732">Signal</keyword>
<evidence type="ECO:0000256" key="1">
    <source>
        <dbReference type="SAM" id="SignalP"/>
    </source>
</evidence>
<dbReference type="Pfam" id="PF03544">
    <property type="entry name" value="TonB_C"/>
    <property type="match status" value="1"/>
</dbReference>
<evidence type="ECO:0000313" key="4">
    <source>
        <dbReference type="Proteomes" id="UP000236416"/>
    </source>
</evidence>
<gene>
    <name evidence="3" type="ORF">C2134_18390</name>
</gene>
<dbReference type="SUPFAM" id="SSF74653">
    <property type="entry name" value="TolA/TonB C-terminal domain"/>
    <property type="match status" value="1"/>
</dbReference>
<evidence type="ECO:0000259" key="2">
    <source>
        <dbReference type="Pfam" id="PF03544"/>
    </source>
</evidence>
<feature type="domain" description="TonB C-terminal" evidence="2">
    <location>
        <begin position="44"/>
        <end position="102"/>
    </location>
</feature>
<protein>
    <recommendedName>
        <fullName evidence="2">TonB C-terminal domain-containing protein</fullName>
    </recommendedName>
</protein>
<dbReference type="EMBL" id="PPTF01000078">
    <property type="protein sequence ID" value="POA97167.1"/>
    <property type="molecule type" value="Genomic_DNA"/>
</dbReference>
<dbReference type="InterPro" id="IPR037682">
    <property type="entry name" value="TonB_C"/>
</dbReference>
<dbReference type="Gene3D" id="3.30.1150.10">
    <property type="match status" value="1"/>
</dbReference>
<organism evidence="3 4">
    <name type="scientific">Chromobacterium sinusclupearum</name>
    <dbReference type="NCBI Taxonomy" id="2077146"/>
    <lineage>
        <taxon>Bacteria</taxon>
        <taxon>Pseudomonadati</taxon>
        <taxon>Pseudomonadota</taxon>
        <taxon>Betaproteobacteria</taxon>
        <taxon>Neisseriales</taxon>
        <taxon>Chromobacteriaceae</taxon>
        <taxon>Chromobacterium</taxon>
    </lineage>
</organism>
<dbReference type="GO" id="GO:0055085">
    <property type="term" value="P:transmembrane transport"/>
    <property type="evidence" value="ECO:0007669"/>
    <property type="project" value="InterPro"/>
</dbReference>
<comment type="caution">
    <text evidence="3">The sequence shown here is derived from an EMBL/GenBank/DDBJ whole genome shotgun (WGS) entry which is preliminary data.</text>
</comment>
<dbReference type="AlphaFoldDB" id="A0A2K4MJ93"/>
<feature type="signal peptide" evidence="1">
    <location>
        <begin position="1"/>
        <end position="16"/>
    </location>
</feature>
<evidence type="ECO:0000313" key="3">
    <source>
        <dbReference type="EMBL" id="POA97167.1"/>
    </source>
</evidence>
<dbReference type="Proteomes" id="UP000236416">
    <property type="component" value="Unassembled WGS sequence"/>
</dbReference>
<name>A0A2K4MJ93_9NEIS</name>
<reference evidence="3 4" key="1">
    <citation type="submission" date="2018-01" db="EMBL/GenBank/DDBJ databases">
        <title>Genomic Sequence of Chromobacterium MWU13-2610 from wild cranberry bogs within the Cape Cod National Seashore.</title>
        <authorList>
            <person name="O'Hara-Hanley K."/>
            <person name="Soby S."/>
            <person name="Harrison A."/>
        </authorList>
    </citation>
    <scope>NUCLEOTIDE SEQUENCE [LARGE SCALE GENOMIC DNA]</scope>
    <source>
        <strain evidence="3 4">MWU13-2610</strain>
    </source>
</reference>
<keyword evidence="4" id="KW-1185">Reference proteome</keyword>
<sequence length="117" mass="13076">MLLFILLSLIAVFSMAESMVGSPVGREPLKIIKKVCPRYPTGETNFSGRVEVHFVIQEDGSTSNITVVGDVDQAVRKACEDAVNQWRFQPYHDDGKLRKAKTYFVFHGPMEGNDVSL</sequence>